<keyword evidence="2 5" id="KW-0812">Transmembrane</keyword>
<evidence type="ECO:0000313" key="6">
    <source>
        <dbReference type="EMBL" id="MBS4224821.1"/>
    </source>
</evidence>
<keyword evidence="3 5" id="KW-1133">Transmembrane helix</keyword>
<evidence type="ECO:0000256" key="1">
    <source>
        <dbReference type="ARBA" id="ARBA00004141"/>
    </source>
</evidence>
<comment type="caution">
    <text evidence="6">The sequence shown here is derived from an EMBL/GenBank/DDBJ whole genome shotgun (WGS) entry which is preliminary data.</text>
</comment>
<comment type="subcellular location">
    <subcellularLocation>
        <location evidence="1">Membrane</location>
        <topology evidence="1">Multi-pass membrane protein</topology>
    </subcellularLocation>
</comment>
<evidence type="ECO:0000256" key="5">
    <source>
        <dbReference type="SAM" id="Phobius"/>
    </source>
</evidence>
<feature type="transmembrane region" description="Helical" evidence="5">
    <location>
        <begin position="6"/>
        <end position="24"/>
    </location>
</feature>
<accession>A0A942Z770</accession>
<sequence length="62" mass="6812">MIKNEIGQIILRVGLGLIFFAHGLSKFQGGINNTVGFFDSIVSMHHNKKPSGNNSEGFSFRC</sequence>
<evidence type="ECO:0000256" key="2">
    <source>
        <dbReference type="ARBA" id="ARBA00022692"/>
    </source>
</evidence>
<organism evidence="6 7">
    <name type="scientific">Lederbergia citrea</name>
    <dbReference type="NCBI Taxonomy" id="2833581"/>
    <lineage>
        <taxon>Bacteria</taxon>
        <taxon>Bacillati</taxon>
        <taxon>Bacillota</taxon>
        <taxon>Bacilli</taxon>
        <taxon>Bacillales</taxon>
        <taxon>Bacillaceae</taxon>
        <taxon>Lederbergia</taxon>
    </lineage>
</organism>
<protein>
    <submittedName>
        <fullName evidence="6">DoxX family protein</fullName>
    </submittedName>
</protein>
<keyword evidence="7" id="KW-1185">Reference proteome</keyword>
<name>A0A942Z770_9BACI</name>
<dbReference type="Proteomes" id="UP000676456">
    <property type="component" value="Unassembled WGS sequence"/>
</dbReference>
<dbReference type="EMBL" id="JAGYPN010000005">
    <property type="protein sequence ID" value="MBS4224821.1"/>
    <property type="molecule type" value="Genomic_DNA"/>
</dbReference>
<keyword evidence="4 5" id="KW-0472">Membrane</keyword>
<dbReference type="RefSeq" id="WP_213099882.1">
    <property type="nucleotide sequence ID" value="NZ_JAGYPH010000005.1"/>
</dbReference>
<proteinExistence type="predicted"/>
<evidence type="ECO:0000256" key="4">
    <source>
        <dbReference type="ARBA" id="ARBA00023136"/>
    </source>
</evidence>
<evidence type="ECO:0000313" key="7">
    <source>
        <dbReference type="Proteomes" id="UP000676456"/>
    </source>
</evidence>
<dbReference type="GO" id="GO:0016020">
    <property type="term" value="C:membrane"/>
    <property type="evidence" value="ECO:0007669"/>
    <property type="project" value="UniProtKB-SubCell"/>
</dbReference>
<reference evidence="6 7" key="1">
    <citation type="submission" date="2021-05" db="EMBL/GenBank/DDBJ databases">
        <title>Novel Bacillus species.</title>
        <authorList>
            <person name="Liu G."/>
        </authorList>
    </citation>
    <scope>NUCLEOTIDE SEQUENCE [LARGE SCALE GENOMIC DNA]</scope>
    <source>
        <strain evidence="6 7">FJAT-49682</strain>
    </source>
</reference>
<dbReference type="InterPro" id="IPR032808">
    <property type="entry name" value="DoxX"/>
</dbReference>
<gene>
    <name evidence="6" type="ORF">KHA91_19170</name>
</gene>
<dbReference type="AlphaFoldDB" id="A0A942Z770"/>
<evidence type="ECO:0000256" key="3">
    <source>
        <dbReference type="ARBA" id="ARBA00022989"/>
    </source>
</evidence>
<dbReference type="Pfam" id="PF07681">
    <property type="entry name" value="DoxX"/>
    <property type="match status" value="1"/>
</dbReference>